<dbReference type="InterPro" id="IPR012919">
    <property type="entry name" value="SUN_dom"/>
</dbReference>
<keyword evidence="4" id="KW-0472">Membrane</keyword>
<feature type="compositionally biased region" description="Polar residues" evidence="5">
    <location>
        <begin position="430"/>
        <end position="452"/>
    </location>
</feature>
<dbReference type="GO" id="GO:0012505">
    <property type="term" value="C:endomembrane system"/>
    <property type="evidence" value="ECO:0007669"/>
    <property type="project" value="UniProtKB-SubCell"/>
</dbReference>
<gene>
    <name evidence="8" type="ORF">FGG08_005828</name>
</gene>
<name>A0A9P8I4S6_9PEZI</name>
<accession>A0A9P8I4S6</accession>
<feature type="compositionally biased region" description="Polar residues" evidence="5">
    <location>
        <begin position="589"/>
        <end position="601"/>
    </location>
</feature>
<dbReference type="OrthoDB" id="266334at2759"/>
<evidence type="ECO:0000256" key="6">
    <source>
        <dbReference type="SAM" id="SignalP"/>
    </source>
</evidence>
<dbReference type="FunFam" id="2.60.120.260:FF:000082">
    <property type="entry name" value="Sad1/UNC domain protein"/>
    <property type="match status" value="1"/>
</dbReference>
<feature type="region of interest" description="Disordered" evidence="5">
    <location>
        <begin position="168"/>
        <end position="197"/>
    </location>
</feature>
<dbReference type="InterPro" id="IPR045120">
    <property type="entry name" value="Suco/Slp1-like"/>
</dbReference>
<feature type="compositionally biased region" description="Basic residues" evidence="5">
    <location>
        <begin position="799"/>
        <end position="810"/>
    </location>
</feature>
<evidence type="ECO:0000256" key="5">
    <source>
        <dbReference type="SAM" id="MobiDB-lite"/>
    </source>
</evidence>
<dbReference type="PANTHER" id="PTHR12953">
    <property type="entry name" value="MEMBRANE PROTEIN CH1 RELATED"/>
    <property type="match status" value="1"/>
</dbReference>
<dbReference type="Pfam" id="PF07738">
    <property type="entry name" value="Sad1_UNC"/>
    <property type="match status" value="1"/>
</dbReference>
<keyword evidence="3" id="KW-1133">Transmembrane helix</keyword>
<dbReference type="PROSITE" id="PS51469">
    <property type="entry name" value="SUN"/>
    <property type="match status" value="1"/>
</dbReference>
<feature type="compositionally biased region" description="Polar residues" evidence="5">
    <location>
        <begin position="523"/>
        <end position="532"/>
    </location>
</feature>
<feature type="domain" description="SUN" evidence="7">
    <location>
        <begin position="219"/>
        <end position="411"/>
    </location>
</feature>
<feature type="region of interest" description="Disordered" evidence="5">
    <location>
        <begin position="510"/>
        <end position="621"/>
    </location>
</feature>
<keyword evidence="2" id="KW-0812">Transmembrane</keyword>
<dbReference type="EMBL" id="JAGHQL010000148">
    <property type="protein sequence ID" value="KAH0537386.1"/>
    <property type="molecule type" value="Genomic_DNA"/>
</dbReference>
<feature type="compositionally biased region" description="Polar residues" evidence="5">
    <location>
        <begin position="570"/>
        <end position="582"/>
    </location>
</feature>
<dbReference type="GO" id="GO:0005737">
    <property type="term" value="C:cytoplasm"/>
    <property type="evidence" value="ECO:0007669"/>
    <property type="project" value="TreeGrafter"/>
</dbReference>
<keyword evidence="6" id="KW-0732">Signal</keyword>
<feature type="compositionally biased region" description="Low complexity" evidence="5">
    <location>
        <begin position="787"/>
        <end position="798"/>
    </location>
</feature>
<feature type="compositionally biased region" description="Polar residues" evidence="5">
    <location>
        <begin position="548"/>
        <end position="560"/>
    </location>
</feature>
<evidence type="ECO:0000313" key="8">
    <source>
        <dbReference type="EMBL" id="KAH0537386.1"/>
    </source>
</evidence>
<dbReference type="GO" id="GO:0034975">
    <property type="term" value="P:protein folding in endoplasmic reticulum"/>
    <property type="evidence" value="ECO:0007669"/>
    <property type="project" value="TreeGrafter"/>
</dbReference>
<feature type="region of interest" description="Disordered" evidence="5">
    <location>
        <begin position="120"/>
        <end position="140"/>
    </location>
</feature>
<evidence type="ECO:0000256" key="1">
    <source>
        <dbReference type="ARBA" id="ARBA00004308"/>
    </source>
</evidence>
<comment type="subcellular location">
    <subcellularLocation>
        <location evidence="1">Endomembrane system</location>
    </subcellularLocation>
</comment>
<dbReference type="Proteomes" id="UP000698800">
    <property type="component" value="Unassembled WGS sequence"/>
</dbReference>
<dbReference type="AlphaFoldDB" id="A0A9P8I4S6"/>
<feature type="region of interest" description="Disordered" evidence="5">
    <location>
        <begin position="776"/>
        <end position="1002"/>
    </location>
</feature>
<keyword evidence="9" id="KW-1185">Reference proteome</keyword>
<protein>
    <recommendedName>
        <fullName evidence="7">SUN domain-containing protein</fullName>
    </recommendedName>
</protein>
<comment type="caution">
    <text evidence="8">The sequence shown here is derived from an EMBL/GenBank/DDBJ whole genome shotgun (WGS) entry which is preliminary data.</text>
</comment>
<feature type="region of interest" description="Disordered" evidence="5">
    <location>
        <begin position="418"/>
        <end position="491"/>
    </location>
</feature>
<feature type="compositionally biased region" description="Low complexity" evidence="5">
    <location>
        <begin position="482"/>
        <end position="491"/>
    </location>
</feature>
<feature type="compositionally biased region" description="Low complexity" evidence="5">
    <location>
        <begin position="991"/>
        <end position="1002"/>
    </location>
</feature>
<reference evidence="8" key="1">
    <citation type="submission" date="2021-03" db="EMBL/GenBank/DDBJ databases">
        <title>Comparative genomics and phylogenomic investigation of the class Geoglossomycetes provide insights into ecological specialization and systematics.</title>
        <authorList>
            <person name="Melie T."/>
            <person name="Pirro S."/>
            <person name="Miller A.N."/>
            <person name="Quandt A."/>
        </authorList>
    </citation>
    <scope>NUCLEOTIDE SEQUENCE</scope>
    <source>
        <strain evidence="8">GBOQ0MN5Z8</strain>
    </source>
</reference>
<feature type="compositionally biased region" description="Basic and acidic residues" evidence="5">
    <location>
        <begin position="912"/>
        <end position="953"/>
    </location>
</feature>
<feature type="signal peptide" evidence="6">
    <location>
        <begin position="1"/>
        <end position="28"/>
    </location>
</feature>
<evidence type="ECO:0000313" key="9">
    <source>
        <dbReference type="Proteomes" id="UP000698800"/>
    </source>
</evidence>
<feature type="compositionally biased region" description="Acidic residues" evidence="5">
    <location>
        <begin position="954"/>
        <end position="970"/>
    </location>
</feature>
<dbReference type="GO" id="GO:0016020">
    <property type="term" value="C:membrane"/>
    <property type="evidence" value="ECO:0007669"/>
    <property type="project" value="InterPro"/>
</dbReference>
<sequence length="1002" mass="109609">MTGTGSDCLFHAAAVLLLLLGTFPAVDAASTLSTTSAIPAISTCQSRTVNYITHTLPQQCLKTGWAGASILDESGINSEPNPLPVSEAARRNFSLSLHPTSQGEVTVAATTTTVLSVNATTTSIESPPATPPQPTTTTNTVEDIDRETEALLDEANFLSFEEWKKQNLERAGQSGENIGERRQVPKEHRRRPGGIDNVLDSLGEDSEIELDFKGFGSGGSGTTETNLWTTTRSANAHVAGTNAPENEDGVRGAIRSRPKDAGKTCAERINYASFDCAATVLKTNPEGKGSSSILVENKDSYMLNKCAANNKFFTVELCNDILVDTVVLANFEFFSSMFRSFRVSASDRYPTTADRWKELGIFEARNSREVQAFPVQNPLIWARYLRVEFLTHYGNEFYCPVSLLRVHGTTMMEEYRREEESALEVVPEAESTTQSFAAAESATTEIQNSASGAVQEPSDEKSDEQPRAASSKAGKTEGGITTGSIDGGDTSSCDQQLIAELETLFSLFNISGPPECKPDDSSQEGQTGTSHAQADARPEPSHEDAPTVSASAAVQVTPSSAKDPAPAPVQPTQVSKSSNTTKDAGPPNVSETPTKVSNHTLQDARHHQVSTAGPPPANPTTQEGFFKTIHKRLQLLEANATLSLQYIEEQSRILRDAFVKVEKRQLARTTNFLENLNATVLNELRGFRQMYDLLWQSTVIELETQREQSQREIVAISARLSILADEVIFQKRMSIVQSLLLFLCLGLVLFSRYPATASYLELPLLQSMLARSQTTLSSPYESPPESPRSASFRPSSARRNGHGPHFSHSRHPSDESTNSLRSPSPEFSPPTPSSGTTYSGDCGGTGSRRCRRRADSSPPSIGPECSKGLQETPQSSPYIPGWTRDPSGKTDPITWPAPRCRKENEGLLSPDRTPERKGEGTERKPSKLKCQEIRDEERFDDQGEEIDRDRQDDTREDDGQYDDTQIEDEFMQTRIGNEDTPKHSATRQSRLLPPSLEESSPL</sequence>
<evidence type="ECO:0000256" key="4">
    <source>
        <dbReference type="ARBA" id="ARBA00023136"/>
    </source>
</evidence>
<feature type="compositionally biased region" description="Basic and acidic residues" evidence="5">
    <location>
        <begin position="534"/>
        <end position="545"/>
    </location>
</feature>
<feature type="chain" id="PRO_5040300465" description="SUN domain-containing protein" evidence="6">
    <location>
        <begin position="29"/>
        <end position="1002"/>
    </location>
</feature>
<proteinExistence type="predicted"/>
<organism evidence="8 9">
    <name type="scientific">Glutinoglossum americanum</name>
    <dbReference type="NCBI Taxonomy" id="1670608"/>
    <lineage>
        <taxon>Eukaryota</taxon>
        <taxon>Fungi</taxon>
        <taxon>Dikarya</taxon>
        <taxon>Ascomycota</taxon>
        <taxon>Pezizomycotina</taxon>
        <taxon>Geoglossomycetes</taxon>
        <taxon>Geoglossales</taxon>
        <taxon>Geoglossaceae</taxon>
        <taxon>Glutinoglossum</taxon>
    </lineage>
</organism>
<evidence type="ECO:0000256" key="2">
    <source>
        <dbReference type="ARBA" id="ARBA00022692"/>
    </source>
</evidence>
<evidence type="ECO:0000256" key="3">
    <source>
        <dbReference type="ARBA" id="ARBA00022989"/>
    </source>
</evidence>
<dbReference type="PANTHER" id="PTHR12953:SF0">
    <property type="entry name" value="SUN DOMAIN-CONTAINING OSSIFICATION FACTOR"/>
    <property type="match status" value="1"/>
</dbReference>
<evidence type="ECO:0000259" key="7">
    <source>
        <dbReference type="PROSITE" id="PS51469"/>
    </source>
</evidence>